<dbReference type="GO" id="GO:0020037">
    <property type="term" value="F:heme binding"/>
    <property type="evidence" value="ECO:0007669"/>
    <property type="project" value="InterPro"/>
</dbReference>
<keyword evidence="7" id="KW-0812">Transmembrane</keyword>
<comment type="caution">
    <text evidence="8">The sequence shown here is derived from an EMBL/GenBank/DDBJ whole genome shotgun (WGS) entry which is preliminary data.</text>
</comment>
<gene>
    <name evidence="8" type="primary">psiH</name>
    <name evidence="8" type="ORF">LSUE1_G004606</name>
</gene>
<dbReference type="GO" id="GO:0005506">
    <property type="term" value="F:iron ion binding"/>
    <property type="evidence" value="ECO:0007669"/>
    <property type="project" value="InterPro"/>
</dbReference>
<dbReference type="PRINTS" id="PR00463">
    <property type="entry name" value="EP450I"/>
</dbReference>
<evidence type="ECO:0000256" key="4">
    <source>
        <dbReference type="ARBA" id="ARBA00023004"/>
    </source>
</evidence>
<evidence type="ECO:0000313" key="9">
    <source>
        <dbReference type="Proteomes" id="UP000469558"/>
    </source>
</evidence>
<dbReference type="InterPro" id="IPR002401">
    <property type="entry name" value="Cyt_P450_E_grp-I"/>
</dbReference>
<sequence length="500" mass="55877">METFSEVFLNRVSSWGLAILGAVVIILASWLYYPGSRSAYPLPPGPKGSFIIGNILQVPLERSDAQFAEWAREYNSDIIYLNLLGQPVIVLNSLKPAVDLLDKRGVIYSDRPPFPLLEALGFRSNVALIGDGTQYRKIRKAYGNFLSASSSLAYRDMQLRHAHTMASEIATSPEKWQSCLSQFATRVLFGLAFAIDVVDENDPYFKLANEMGWVLSNMGNPGFTVLDLAPWLGNVPRWIGNLIPSVKYANDHNPVIEEFHQRPFDAVMQGHKAGIMKPSFLGRLLEAREARREDEDVTKFFTDTEIRGAGGSLYSAGQDTTYSTETIFVMAMVLAPDVQKRAQKEIDMITGGTRLPSFDDWKALSVVERMVYETLRFHPAVSSGIPHRTLKEDVYRGMCIPKANAWAMLHDPNVYKDPFTFNPERFLPVSEGGGGEPIPIGQFGFGRRVCPGQYFGFSSVWIAIATILAKFDIVPVKDKDGRDIMPKLEFTSGITRYDFA</sequence>
<dbReference type="PANTHER" id="PTHR46300">
    <property type="entry name" value="P450, PUTATIVE (EUROFUNG)-RELATED-RELATED"/>
    <property type="match status" value="1"/>
</dbReference>
<dbReference type="InterPro" id="IPR017972">
    <property type="entry name" value="Cyt_P450_CS"/>
</dbReference>
<dbReference type="InterPro" id="IPR050364">
    <property type="entry name" value="Cytochrome_P450_fung"/>
</dbReference>
<dbReference type="InterPro" id="IPR036396">
    <property type="entry name" value="Cyt_P450_sf"/>
</dbReference>
<keyword evidence="2 5" id="KW-0479">Metal-binding</keyword>
<dbReference type="GO" id="GO:0004497">
    <property type="term" value="F:monooxygenase activity"/>
    <property type="evidence" value="ECO:0007669"/>
    <property type="project" value="UniProtKB-KW"/>
</dbReference>
<dbReference type="Proteomes" id="UP000469558">
    <property type="component" value="Unassembled WGS sequence"/>
</dbReference>
<dbReference type="AlphaFoldDB" id="A0A8T9C8A8"/>
<evidence type="ECO:0000313" key="8">
    <source>
        <dbReference type="EMBL" id="TVY81935.1"/>
    </source>
</evidence>
<evidence type="ECO:0000256" key="7">
    <source>
        <dbReference type="SAM" id="Phobius"/>
    </source>
</evidence>
<keyword evidence="3 6" id="KW-0560">Oxidoreductase</keyword>
<dbReference type="Gene3D" id="1.10.630.10">
    <property type="entry name" value="Cytochrome P450"/>
    <property type="match status" value="1"/>
</dbReference>
<feature type="transmembrane region" description="Helical" evidence="7">
    <location>
        <begin position="12"/>
        <end position="33"/>
    </location>
</feature>
<evidence type="ECO:0000256" key="3">
    <source>
        <dbReference type="ARBA" id="ARBA00023002"/>
    </source>
</evidence>
<keyword evidence="4 5" id="KW-0408">Iron</keyword>
<keyword evidence="7" id="KW-1133">Transmembrane helix</keyword>
<reference evidence="8 9" key="1">
    <citation type="submission" date="2018-05" db="EMBL/GenBank/DDBJ databases">
        <title>Genome sequencing and assembly of the regulated plant pathogen Lachnellula willkommii and related sister species for the development of diagnostic species identification markers.</title>
        <authorList>
            <person name="Giroux E."/>
            <person name="Bilodeau G."/>
        </authorList>
    </citation>
    <scope>NUCLEOTIDE SEQUENCE [LARGE SCALE GENOMIC DNA]</scope>
    <source>
        <strain evidence="8 9">CBS 268.59</strain>
    </source>
</reference>
<evidence type="ECO:0000256" key="6">
    <source>
        <dbReference type="RuleBase" id="RU000461"/>
    </source>
</evidence>
<proteinExistence type="inferred from homology"/>
<dbReference type="PANTHER" id="PTHR46300:SF5">
    <property type="entry name" value="CYTOCHROME P450"/>
    <property type="match status" value="1"/>
</dbReference>
<protein>
    <submittedName>
        <fullName evidence="8">Cytochrome P450 monooxygenase psiH</fullName>
    </submittedName>
</protein>
<keyword evidence="6 8" id="KW-0503">Monooxygenase</keyword>
<evidence type="ECO:0000256" key="5">
    <source>
        <dbReference type="PIRSR" id="PIRSR602401-1"/>
    </source>
</evidence>
<accession>A0A8T9C8A8</accession>
<dbReference type="SMR" id="A0A8T9C8A8"/>
<dbReference type="GO" id="GO:0016705">
    <property type="term" value="F:oxidoreductase activity, acting on paired donors, with incorporation or reduction of molecular oxygen"/>
    <property type="evidence" value="ECO:0007669"/>
    <property type="project" value="InterPro"/>
</dbReference>
<comment type="similarity">
    <text evidence="1 6">Belongs to the cytochrome P450 family.</text>
</comment>
<evidence type="ECO:0000256" key="1">
    <source>
        <dbReference type="ARBA" id="ARBA00010617"/>
    </source>
</evidence>
<keyword evidence="9" id="KW-1185">Reference proteome</keyword>
<name>A0A8T9C8A8_9HELO</name>
<dbReference type="InterPro" id="IPR001128">
    <property type="entry name" value="Cyt_P450"/>
</dbReference>
<dbReference type="SUPFAM" id="SSF48264">
    <property type="entry name" value="Cytochrome P450"/>
    <property type="match status" value="1"/>
</dbReference>
<dbReference type="OrthoDB" id="2789670at2759"/>
<feature type="binding site" description="axial binding residue" evidence="5">
    <location>
        <position position="450"/>
    </location>
    <ligand>
        <name>heme</name>
        <dbReference type="ChEBI" id="CHEBI:30413"/>
    </ligand>
    <ligandPart>
        <name>Fe</name>
        <dbReference type="ChEBI" id="CHEBI:18248"/>
    </ligandPart>
</feature>
<dbReference type="CDD" id="cd11065">
    <property type="entry name" value="CYP64-like"/>
    <property type="match status" value="1"/>
</dbReference>
<dbReference type="Pfam" id="PF00067">
    <property type="entry name" value="p450"/>
    <property type="match status" value="1"/>
</dbReference>
<dbReference type="EMBL" id="QGMK01000400">
    <property type="protein sequence ID" value="TVY81935.1"/>
    <property type="molecule type" value="Genomic_DNA"/>
</dbReference>
<evidence type="ECO:0000256" key="2">
    <source>
        <dbReference type="ARBA" id="ARBA00022723"/>
    </source>
</evidence>
<dbReference type="PROSITE" id="PS00086">
    <property type="entry name" value="CYTOCHROME_P450"/>
    <property type="match status" value="1"/>
</dbReference>
<comment type="cofactor">
    <cofactor evidence="5">
        <name>heme</name>
        <dbReference type="ChEBI" id="CHEBI:30413"/>
    </cofactor>
</comment>
<organism evidence="8 9">
    <name type="scientific">Lachnellula suecica</name>
    <dbReference type="NCBI Taxonomy" id="602035"/>
    <lineage>
        <taxon>Eukaryota</taxon>
        <taxon>Fungi</taxon>
        <taxon>Dikarya</taxon>
        <taxon>Ascomycota</taxon>
        <taxon>Pezizomycotina</taxon>
        <taxon>Leotiomycetes</taxon>
        <taxon>Helotiales</taxon>
        <taxon>Lachnaceae</taxon>
        <taxon>Lachnellula</taxon>
    </lineage>
</organism>
<keyword evidence="5 6" id="KW-0349">Heme</keyword>
<keyword evidence="7" id="KW-0472">Membrane</keyword>